<dbReference type="PANTHER" id="PTHR36981:SF9">
    <property type="entry name" value="NANOR-RELATED"/>
    <property type="match status" value="1"/>
</dbReference>
<feature type="domain" description="P2X purinoreceptor 7 intracellular" evidence="1">
    <location>
        <begin position="76"/>
        <end position="205"/>
    </location>
</feature>
<dbReference type="Pfam" id="PF20478">
    <property type="entry name" value="P2RX7_C"/>
    <property type="match status" value="1"/>
</dbReference>
<dbReference type="InterPro" id="IPR046815">
    <property type="entry name" value="P2RX7_C"/>
</dbReference>
<evidence type="ECO:0000313" key="2">
    <source>
        <dbReference type="Proteomes" id="UP000001554"/>
    </source>
</evidence>
<organism evidence="2 3">
    <name type="scientific">Branchiostoma floridae</name>
    <name type="common">Florida lancelet</name>
    <name type="synonym">Amphioxus</name>
    <dbReference type="NCBI Taxonomy" id="7739"/>
    <lineage>
        <taxon>Eukaryota</taxon>
        <taxon>Metazoa</taxon>
        <taxon>Chordata</taxon>
        <taxon>Cephalochordata</taxon>
        <taxon>Leptocardii</taxon>
        <taxon>Amphioxiformes</taxon>
        <taxon>Branchiostomatidae</taxon>
        <taxon>Branchiostoma</taxon>
    </lineage>
</organism>
<dbReference type="GeneID" id="118424646"/>
<sequence length="218" mass="24952">MERLYREEFDPANIIAYNFQPRRQAPAPALGGSGEGDVGPLPVDPVAPPSEPECLGAHSTAYWDGEDVETEEWRLDDFLWCRCTNCRPMTTVRECVCCHDLTEAETKGVGQWDGIHCLRDHPDFSAVVLNKAVLDAALNFRVDIKLEPLRDEYPPRTYRLQAYRQCTAWLHQRLGRKIRRVLPSCAVWAIREAYPEPAGGNYRGFLDADDEIYDYIYE</sequence>
<proteinExistence type="predicted"/>
<dbReference type="OrthoDB" id="5798249at2759"/>
<gene>
    <name evidence="3" type="primary">LOC118424646</name>
</gene>
<dbReference type="Proteomes" id="UP000001554">
    <property type="component" value="Chromosome 10"/>
</dbReference>
<reference evidence="2" key="1">
    <citation type="journal article" date="2020" name="Nat. Ecol. Evol.">
        <title>Deeply conserved synteny resolves early events in vertebrate evolution.</title>
        <authorList>
            <person name="Simakov O."/>
            <person name="Marletaz F."/>
            <person name="Yue J.X."/>
            <person name="O'Connell B."/>
            <person name="Jenkins J."/>
            <person name="Brandt A."/>
            <person name="Calef R."/>
            <person name="Tung C.H."/>
            <person name="Huang T.K."/>
            <person name="Schmutz J."/>
            <person name="Satoh N."/>
            <person name="Yu J.K."/>
            <person name="Putnam N.H."/>
            <person name="Green R.E."/>
            <person name="Rokhsar D.S."/>
        </authorList>
    </citation>
    <scope>NUCLEOTIDE SEQUENCE [LARGE SCALE GENOMIC DNA]</scope>
    <source>
        <strain evidence="2">S238N-H82</strain>
    </source>
</reference>
<dbReference type="RefSeq" id="XP_035689196.1">
    <property type="nucleotide sequence ID" value="XM_035833303.1"/>
</dbReference>
<name>A0A9J7N2D5_BRAFL</name>
<reference evidence="3" key="2">
    <citation type="submission" date="2025-08" db="UniProtKB">
        <authorList>
            <consortium name="RefSeq"/>
        </authorList>
    </citation>
    <scope>IDENTIFICATION</scope>
    <source>
        <strain evidence="3">S238N-H82</strain>
        <tissue evidence="3">Testes</tissue>
    </source>
</reference>
<evidence type="ECO:0000313" key="3">
    <source>
        <dbReference type="RefSeq" id="XP_035689196.1"/>
    </source>
</evidence>
<keyword evidence="2" id="KW-1185">Reference proteome</keyword>
<protein>
    <submittedName>
        <fullName evidence="3">Uncharacterized protein LOC118424646</fullName>
    </submittedName>
</protein>
<dbReference type="AlphaFoldDB" id="A0A9J7N2D5"/>
<dbReference type="OMA" id="SNCSIME"/>
<dbReference type="PANTHER" id="PTHR36981">
    <property type="entry name" value="ZGC:195170"/>
    <property type="match status" value="1"/>
</dbReference>
<evidence type="ECO:0000259" key="1">
    <source>
        <dbReference type="Pfam" id="PF20478"/>
    </source>
</evidence>
<dbReference type="KEGG" id="bfo:118424646"/>
<accession>A0A9J7N2D5</accession>